<accession>A0AAU9D7A1</accession>
<protein>
    <recommendedName>
        <fullName evidence="3">Lipocalin-like domain-containing protein</fullName>
    </recommendedName>
</protein>
<dbReference type="RefSeq" id="WP_338393342.1">
    <property type="nucleotide sequence ID" value="NZ_AP025314.1"/>
</dbReference>
<organism evidence="1 2">
    <name type="scientific">Fulvitalea axinellae</name>
    <dbReference type="NCBI Taxonomy" id="1182444"/>
    <lineage>
        <taxon>Bacteria</taxon>
        <taxon>Pseudomonadati</taxon>
        <taxon>Bacteroidota</taxon>
        <taxon>Cytophagia</taxon>
        <taxon>Cytophagales</taxon>
        <taxon>Persicobacteraceae</taxon>
        <taxon>Fulvitalea</taxon>
    </lineage>
</organism>
<dbReference type="PROSITE" id="PS51257">
    <property type="entry name" value="PROKAR_LIPOPROTEIN"/>
    <property type="match status" value="1"/>
</dbReference>
<dbReference type="EMBL" id="AP025314">
    <property type="protein sequence ID" value="BDD08055.1"/>
    <property type="molecule type" value="Genomic_DNA"/>
</dbReference>
<evidence type="ECO:0008006" key="3">
    <source>
        <dbReference type="Google" id="ProtNLM"/>
    </source>
</evidence>
<dbReference type="KEGG" id="fax:FUAX_04870"/>
<evidence type="ECO:0000313" key="1">
    <source>
        <dbReference type="EMBL" id="BDD08055.1"/>
    </source>
</evidence>
<dbReference type="Proteomes" id="UP001348817">
    <property type="component" value="Chromosome"/>
</dbReference>
<keyword evidence="2" id="KW-1185">Reference proteome</keyword>
<proteinExistence type="predicted"/>
<sequence length="197" mass="21573">MSKLRFLPLLLMLIGLFSCDDNDEINPDELSGTWSVSAVNFDATASLGVLGNNTEVMSAKFKGQNIDITMVFSEDPYKYTLSGNIDLKIEEYTPAAGLEEEFPKDQLKESFDAMSPLQDTGTWSRKGKGLIFTSDAIPDATEASIISLSDGSQIEIKSLDEEMMVLKVDVASSNEMEAGTVTTKGTMTIIMDKMKQQ</sequence>
<dbReference type="AlphaFoldDB" id="A0AAU9D7A1"/>
<reference evidence="1 2" key="1">
    <citation type="submission" date="2021-12" db="EMBL/GenBank/DDBJ databases">
        <title>Genome sequencing of bacteria with rrn-lacking chromosome and rrn-plasmid.</title>
        <authorList>
            <person name="Anda M."/>
            <person name="Iwasaki W."/>
        </authorList>
    </citation>
    <scope>NUCLEOTIDE SEQUENCE [LARGE SCALE GENOMIC DNA]</scope>
    <source>
        <strain evidence="1 2">DSM 100852</strain>
    </source>
</reference>
<name>A0AAU9D7A1_9BACT</name>
<gene>
    <name evidence="1" type="ORF">FUAX_04870</name>
</gene>
<evidence type="ECO:0000313" key="2">
    <source>
        <dbReference type="Proteomes" id="UP001348817"/>
    </source>
</evidence>